<dbReference type="RefSeq" id="WP_344519065.1">
    <property type="nucleotide sequence ID" value="NZ_BAAAUG010000019.1"/>
</dbReference>
<dbReference type="Proteomes" id="UP001501637">
    <property type="component" value="Unassembled WGS sequence"/>
</dbReference>
<accession>A0ABP6M9S3</accession>
<reference evidence="3" key="1">
    <citation type="journal article" date="2019" name="Int. J. Syst. Evol. Microbiol.">
        <title>The Global Catalogue of Microorganisms (GCM) 10K type strain sequencing project: providing services to taxonomists for standard genome sequencing and annotation.</title>
        <authorList>
            <consortium name="The Broad Institute Genomics Platform"/>
            <consortium name="The Broad Institute Genome Sequencing Center for Infectious Disease"/>
            <person name="Wu L."/>
            <person name="Ma J."/>
        </authorList>
    </citation>
    <scope>NUCLEOTIDE SEQUENCE [LARGE SCALE GENOMIC DNA]</scope>
    <source>
        <strain evidence="3">JCM 9092</strain>
    </source>
</reference>
<evidence type="ECO:0000313" key="3">
    <source>
        <dbReference type="Proteomes" id="UP001501637"/>
    </source>
</evidence>
<organism evidence="2 3">
    <name type="scientific">Streptomyces rectiviolaceus</name>
    <dbReference type="NCBI Taxonomy" id="332591"/>
    <lineage>
        <taxon>Bacteria</taxon>
        <taxon>Bacillati</taxon>
        <taxon>Actinomycetota</taxon>
        <taxon>Actinomycetes</taxon>
        <taxon>Kitasatosporales</taxon>
        <taxon>Streptomycetaceae</taxon>
        <taxon>Streptomyces</taxon>
    </lineage>
</organism>
<feature type="region of interest" description="Disordered" evidence="1">
    <location>
        <begin position="46"/>
        <end position="67"/>
    </location>
</feature>
<feature type="compositionally biased region" description="Acidic residues" evidence="1">
    <location>
        <begin position="287"/>
        <end position="298"/>
    </location>
</feature>
<gene>
    <name evidence="2" type="ORF">GCM10010449_08890</name>
</gene>
<name>A0ABP6M9S3_9ACTN</name>
<feature type="region of interest" description="Disordered" evidence="1">
    <location>
        <begin position="261"/>
        <end position="298"/>
    </location>
</feature>
<dbReference type="EMBL" id="BAAAUG010000019">
    <property type="protein sequence ID" value="GAA3087583.1"/>
    <property type="molecule type" value="Genomic_DNA"/>
</dbReference>
<protein>
    <submittedName>
        <fullName evidence="2">Uncharacterized protein</fullName>
    </submittedName>
</protein>
<proteinExistence type="predicted"/>
<comment type="caution">
    <text evidence="2">The sequence shown here is derived from an EMBL/GenBank/DDBJ whole genome shotgun (WGS) entry which is preliminary data.</text>
</comment>
<evidence type="ECO:0000256" key="1">
    <source>
        <dbReference type="SAM" id="MobiDB-lite"/>
    </source>
</evidence>
<keyword evidence="3" id="KW-1185">Reference proteome</keyword>
<evidence type="ECO:0000313" key="2">
    <source>
        <dbReference type="EMBL" id="GAA3087583.1"/>
    </source>
</evidence>
<sequence>MSVTAWQPQPGETQLARDLVAFATGVAPQVSGMRWFRDTNRLDVQDHLPGWPEGPRYAPRTKPEQRTRSAARFGLRGLYAVVAGGLETLAGSGSVTKVPRAIGHPPEDPDNEVEDFPVLWAAPDSLARTLPWQLDPGRRPAGYLTYAVVTDRRVVILGRADDGRAGPEVLWECARTDIAGAERRNFSKENSDAVIRFTDGSWCRLHVSLPYGLLRYLATPHELLGDDRLSPGQREAVAAFTARHALATRPVVSRRPSGNVLVEYRTGDGPPPAPGSGTGGYQLMGPDGEDVEDQPDDY</sequence>